<protein>
    <submittedName>
        <fullName evidence="2">Uncharacterized protein</fullName>
    </submittedName>
</protein>
<dbReference type="AlphaFoldDB" id="A0A1A9UGK0"/>
<dbReference type="STRING" id="7395.A0A1A9UGK0"/>
<dbReference type="InterPro" id="IPR036259">
    <property type="entry name" value="MFS_trans_sf"/>
</dbReference>
<proteinExistence type="predicted"/>
<feature type="transmembrane region" description="Helical" evidence="1">
    <location>
        <begin position="283"/>
        <end position="303"/>
    </location>
</feature>
<evidence type="ECO:0000313" key="3">
    <source>
        <dbReference type="Proteomes" id="UP000078200"/>
    </source>
</evidence>
<dbReference type="EnsemblMetazoa" id="GAUT004139-RA">
    <property type="protein sequence ID" value="GAUT004139-PA"/>
    <property type="gene ID" value="GAUT004139"/>
</dbReference>
<organism evidence="2 3">
    <name type="scientific">Glossina austeni</name>
    <name type="common">Savannah tsetse fly</name>
    <dbReference type="NCBI Taxonomy" id="7395"/>
    <lineage>
        <taxon>Eukaryota</taxon>
        <taxon>Metazoa</taxon>
        <taxon>Ecdysozoa</taxon>
        <taxon>Arthropoda</taxon>
        <taxon>Hexapoda</taxon>
        <taxon>Insecta</taxon>
        <taxon>Pterygota</taxon>
        <taxon>Neoptera</taxon>
        <taxon>Endopterygota</taxon>
        <taxon>Diptera</taxon>
        <taxon>Brachycera</taxon>
        <taxon>Muscomorpha</taxon>
        <taxon>Hippoboscoidea</taxon>
        <taxon>Glossinidae</taxon>
        <taxon>Glossina</taxon>
    </lineage>
</organism>
<keyword evidence="3" id="KW-1185">Reference proteome</keyword>
<reference evidence="2" key="1">
    <citation type="submission" date="2020-05" db="UniProtKB">
        <authorList>
            <consortium name="EnsemblMetazoa"/>
        </authorList>
    </citation>
    <scope>IDENTIFICATION</scope>
    <source>
        <strain evidence="2">TTRI</strain>
    </source>
</reference>
<dbReference type="Gene3D" id="1.20.1250.20">
    <property type="entry name" value="MFS general substrate transporter like domains"/>
    <property type="match status" value="1"/>
</dbReference>
<feature type="transmembrane region" description="Helical" evidence="1">
    <location>
        <begin position="309"/>
        <end position="331"/>
    </location>
</feature>
<evidence type="ECO:0000256" key="1">
    <source>
        <dbReference type="SAM" id="Phobius"/>
    </source>
</evidence>
<feature type="transmembrane region" description="Helical" evidence="1">
    <location>
        <begin position="125"/>
        <end position="146"/>
    </location>
</feature>
<accession>A0A1A9UGK0</accession>
<keyword evidence="1" id="KW-0472">Membrane</keyword>
<keyword evidence="1" id="KW-0812">Transmembrane</keyword>
<dbReference type="Proteomes" id="UP000078200">
    <property type="component" value="Unassembled WGS sequence"/>
</dbReference>
<dbReference type="VEuPathDB" id="VectorBase:GAUT004139"/>
<feature type="transmembrane region" description="Helical" evidence="1">
    <location>
        <begin position="259"/>
        <end position="276"/>
    </location>
</feature>
<feature type="transmembrane region" description="Helical" evidence="1">
    <location>
        <begin position="166"/>
        <end position="185"/>
    </location>
</feature>
<sequence length="470" mass="52879">MAEAKAYNIKYRRPSINAVILWFRSSMAVAGKWLSSDGRMAIIAPAYQCDLKTNWTKMTALDCSAFIGRVDANFPSIHCHEILCWPFASDLIEKNEQCEEITAGPNFAAITYLAAFCTFDHRRVIVIYMVMFQGLGMVYCPAMATLFIHQKWTFDLAFIVHKPWRFLMLLNSLPGLIGIFLLIGVPDSPEIVLCTQGKEKCIKVVNADGLGIWFTNLSNRRIDEDLELYTICANMRRIEEFYSKLDGCQVTLHSFRDSMLLGAIYLIMYNVVVLLLRNISPKIIVVTFQILCFPLFGALSWLTDETATSVIFIIFLAIPNCLIALISGIVIEFTSVDLSKKLIVGLKENTRSTSDKTSTQYIELTFHSSHFNSEPQVTQAAYWSISPIDVICHYPFCIIYLGDYCRHKCDSNDINIMAISIHNIYQEFSNNNSNINVNVGFIVYIVNTKAQPVNSSSSSSSSNNSSSGSI</sequence>
<name>A0A1A9UGK0_GLOAU</name>
<evidence type="ECO:0000313" key="2">
    <source>
        <dbReference type="EnsemblMetazoa" id="GAUT004139-PA"/>
    </source>
</evidence>
<keyword evidence="1" id="KW-1133">Transmembrane helix</keyword>
<dbReference type="SUPFAM" id="SSF103473">
    <property type="entry name" value="MFS general substrate transporter"/>
    <property type="match status" value="1"/>
</dbReference>